<dbReference type="PROSITE" id="PS51257">
    <property type="entry name" value="PROKAR_LIPOPROTEIN"/>
    <property type="match status" value="1"/>
</dbReference>
<organism evidence="1 2">
    <name type="scientific">Actinopolymorpha pittospori</name>
    <dbReference type="NCBI Taxonomy" id="648752"/>
    <lineage>
        <taxon>Bacteria</taxon>
        <taxon>Bacillati</taxon>
        <taxon>Actinomycetota</taxon>
        <taxon>Actinomycetes</taxon>
        <taxon>Propionibacteriales</taxon>
        <taxon>Actinopolymorphaceae</taxon>
        <taxon>Actinopolymorpha</taxon>
    </lineage>
</organism>
<dbReference type="PROSITE" id="PS51318">
    <property type="entry name" value="TAT"/>
    <property type="match status" value="1"/>
</dbReference>
<dbReference type="Pfam" id="PF01547">
    <property type="entry name" value="SBP_bac_1"/>
    <property type="match status" value="1"/>
</dbReference>
<keyword evidence="1" id="KW-0813">Transport</keyword>
<keyword evidence="1" id="KW-0762">Sugar transport</keyword>
<dbReference type="EMBL" id="JADBEM010000001">
    <property type="protein sequence ID" value="MBE1606559.1"/>
    <property type="molecule type" value="Genomic_DNA"/>
</dbReference>
<dbReference type="PANTHER" id="PTHR43649:SF12">
    <property type="entry name" value="DIACETYLCHITOBIOSE BINDING PROTEIN DASA"/>
    <property type="match status" value="1"/>
</dbReference>
<protein>
    <submittedName>
        <fullName evidence="1">Multiple sugar transport system substrate-binding protein</fullName>
    </submittedName>
</protein>
<gene>
    <name evidence="1" type="ORF">HEB94_003407</name>
</gene>
<dbReference type="Proteomes" id="UP000638648">
    <property type="component" value="Unassembled WGS sequence"/>
</dbReference>
<reference evidence="1" key="1">
    <citation type="submission" date="2020-10" db="EMBL/GenBank/DDBJ databases">
        <title>Sequencing the genomes of 1000 actinobacteria strains.</title>
        <authorList>
            <person name="Klenk H.-P."/>
        </authorList>
    </citation>
    <scope>NUCLEOTIDE SEQUENCE</scope>
    <source>
        <strain evidence="1">DSM 45354</strain>
    </source>
</reference>
<keyword evidence="2" id="KW-1185">Reference proteome</keyword>
<dbReference type="AlphaFoldDB" id="A0A927R9J7"/>
<dbReference type="RefSeq" id="WP_192750667.1">
    <property type="nucleotide sequence ID" value="NZ_BAABJL010000147.1"/>
</dbReference>
<dbReference type="PANTHER" id="PTHR43649">
    <property type="entry name" value="ARABINOSE-BINDING PROTEIN-RELATED"/>
    <property type="match status" value="1"/>
</dbReference>
<dbReference type="Gene3D" id="3.40.190.10">
    <property type="entry name" value="Periplasmic binding protein-like II"/>
    <property type="match status" value="1"/>
</dbReference>
<dbReference type="CDD" id="cd13585">
    <property type="entry name" value="PBP2_TMBP_like"/>
    <property type="match status" value="1"/>
</dbReference>
<proteinExistence type="predicted"/>
<evidence type="ECO:0000313" key="1">
    <source>
        <dbReference type="EMBL" id="MBE1606559.1"/>
    </source>
</evidence>
<accession>A0A927R9J7</accession>
<dbReference type="InterPro" id="IPR006311">
    <property type="entry name" value="TAT_signal"/>
</dbReference>
<dbReference type="InterPro" id="IPR006059">
    <property type="entry name" value="SBP"/>
</dbReference>
<evidence type="ECO:0000313" key="2">
    <source>
        <dbReference type="Proteomes" id="UP000638648"/>
    </source>
</evidence>
<dbReference type="InterPro" id="IPR050490">
    <property type="entry name" value="Bact_solute-bd_prot1"/>
</dbReference>
<comment type="caution">
    <text evidence="1">The sequence shown here is derived from an EMBL/GenBank/DDBJ whole genome shotgun (WGS) entry which is preliminary data.</text>
</comment>
<sequence length="437" mass="47546">MEFSRRTLLTLAGAGTASALLTSCAHRLAEVDVTVAGFGEGAKGTINVWCRSETQTGIQTMVDAFHAAQDRIRVRLTPVLGGQYVTKLATAIRGGRVPDLVDIDDINSALFIYRDAFTDLTDAIRRLPGADRLSPGHLALATRNKRYYGVPFLADNSVMWCNGDLFERAGVDVDEATGSFEGYLEAARAITRLGRGFYGWSLPGNASGSLGFRVQPHIWAAKTDLIAGQIGGQRGNVAGNAALRRTLEFLRTLWTEKLVPPGAYSDDNSRGAADFLGGRVGMRSDSYGSIVPDTKPDFLKRVEVRLLAGPEGGRSFFDGGDNFSIPNGAANPSAAWEFVRFCIDVKRQSTLPSGGYTPIRSDAATPEFRKRYPLAVSPLENLDAGYAPLSLSYNRIYNQSDGPWLEMIRRAVFEGEVEAAMEDAQQRYDLILRQADA</sequence>
<name>A0A927R9J7_9ACTN</name>
<dbReference type="SUPFAM" id="SSF53850">
    <property type="entry name" value="Periplasmic binding protein-like II"/>
    <property type="match status" value="1"/>
</dbReference>